<name>A0A1H7WD09_9NOCA</name>
<dbReference type="CDD" id="cd02440">
    <property type="entry name" value="AdoMet_MTases"/>
    <property type="match status" value="1"/>
</dbReference>
<dbReference type="SUPFAM" id="SSF53335">
    <property type="entry name" value="S-adenosyl-L-methionine-dependent methyltransferases"/>
    <property type="match status" value="1"/>
</dbReference>
<gene>
    <name evidence="3" type="ORF">SAMN05444583_12632</name>
</gene>
<evidence type="ECO:0000256" key="1">
    <source>
        <dbReference type="ARBA" id="ARBA00022679"/>
    </source>
</evidence>
<feature type="domain" description="Methyltransferase type 11" evidence="2">
    <location>
        <begin position="96"/>
        <end position="194"/>
    </location>
</feature>
<reference evidence="4" key="1">
    <citation type="submission" date="2016-10" db="EMBL/GenBank/DDBJ databases">
        <authorList>
            <person name="Varghese N."/>
            <person name="Submissions S."/>
        </authorList>
    </citation>
    <scope>NUCLEOTIDE SEQUENCE [LARGE SCALE GENOMIC DNA]</scope>
    <source>
        <strain evidence="4">DSM 44675</strain>
    </source>
</reference>
<dbReference type="GO" id="GO:0032259">
    <property type="term" value="P:methylation"/>
    <property type="evidence" value="ECO:0007669"/>
    <property type="project" value="UniProtKB-KW"/>
</dbReference>
<keyword evidence="3" id="KW-0489">Methyltransferase</keyword>
<sequence length="314" mass="35011">MTVMEFRDSESSTRRILRWTREWGWFASLVFVPAIPDRFSRVYDDILTASNWLGEESMFFNLGYWKDSPQTFDQAGAALARLVATEACLGSGDVVVDVGCGFGDQDFLWADEFGPKRITGVNISAKQVEIATARAAELGLSDIVEYTHGSASDLPQSDASATKVTALESALHFPSRSRFFEEAFRVLAPGGRLVTADVVPLANEHVTSRTSRLRPLGKLVHGIFTTSRQNHTNAEEYRQALIAAGFTDVRVYSIRDNVYPQYAEYVSVKLRQPEMKRINPLIRSFFGPRGVSFWAPWLDYIVAVADKPPVGDGR</sequence>
<dbReference type="InterPro" id="IPR013216">
    <property type="entry name" value="Methyltransf_11"/>
</dbReference>
<keyword evidence="3" id="KW-0830">Ubiquinone</keyword>
<keyword evidence="4" id="KW-1185">Reference proteome</keyword>
<dbReference type="Pfam" id="PF08241">
    <property type="entry name" value="Methyltransf_11"/>
    <property type="match status" value="1"/>
</dbReference>
<dbReference type="OrthoDB" id="65624at2"/>
<dbReference type="InterPro" id="IPR050447">
    <property type="entry name" value="Erg6_SMT_methyltransf"/>
</dbReference>
<dbReference type="PANTHER" id="PTHR44068:SF11">
    <property type="entry name" value="GERANYL DIPHOSPHATE 2-C-METHYLTRANSFERASE"/>
    <property type="match status" value="1"/>
</dbReference>
<organism evidence="3 4">
    <name type="scientific">Rhodococcus maanshanensis</name>
    <dbReference type="NCBI Taxonomy" id="183556"/>
    <lineage>
        <taxon>Bacteria</taxon>
        <taxon>Bacillati</taxon>
        <taxon>Actinomycetota</taxon>
        <taxon>Actinomycetes</taxon>
        <taxon>Mycobacteriales</taxon>
        <taxon>Nocardiaceae</taxon>
        <taxon>Rhodococcus</taxon>
    </lineage>
</organism>
<evidence type="ECO:0000259" key="2">
    <source>
        <dbReference type="Pfam" id="PF08241"/>
    </source>
</evidence>
<evidence type="ECO:0000313" key="4">
    <source>
        <dbReference type="Proteomes" id="UP000198677"/>
    </source>
</evidence>
<dbReference type="Proteomes" id="UP000198677">
    <property type="component" value="Unassembled WGS sequence"/>
</dbReference>
<dbReference type="EMBL" id="FOAW01000026">
    <property type="protein sequence ID" value="SEM19482.1"/>
    <property type="molecule type" value="Genomic_DNA"/>
</dbReference>
<dbReference type="AlphaFoldDB" id="A0A1H7WD09"/>
<dbReference type="Gene3D" id="3.40.50.150">
    <property type="entry name" value="Vaccinia Virus protein VP39"/>
    <property type="match status" value="1"/>
</dbReference>
<keyword evidence="1" id="KW-0808">Transferase</keyword>
<dbReference type="GO" id="GO:0008757">
    <property type="term" value="F:S-adenosylmethionine-dependent methyltransferase activity"/>
    <property type="evidence" value="ECO:0007669"/>
    <property type="project" value="InterPro"/>
</dbReference>
<dbReference type="InterPro" id="IPR029063">
    <property type="entry name" value="SAM-dependent_MTases_sf"/>
</dbReference>
<protein>
    <submittedName>
        <fullName evidence="3">Ubiquinone/menaquinone biosynthesis C-methylase UbiE</fullName>
    </submittedName>
</protein>
<evidence type="ECO:0000313" key="3">
    <source>
        <dbReference type="EMBL" id="SEM19482.1"/>
    </source>
</evidence>
<dbReference type="PANTHER" id="PTHR44068">
    <property type="entry name" value="ZGC:194242"/>
    <property type="match status" value="1"/>
</dbReference>
<proteinExistence type="predicted"/>
<accession>A0A1H7WD09</accession>